<evidence type="ECO:0000256" key="1">
    <source>
        <dbReference type="SAM" id="Phobius"/>
    </source>
</evidence>
<proteinExistence type="predicted"/>
<dbReference type="AlphaFoldDB" id="A0A9X2L9F3"/>
<dbReference type="InterPro" id="IPR045936">
    <property type="entry name" value="DUF6356"/>
</dbReference>
<reference evidence="2" key="1">
    <citation type="submission" date="2022-07" db="EMBL/GenBank/DDBJ databases">
        <title>Parvularcula maris sp. nov., an algicidal bacterium isolated from seawater.</title>
        <authorList>
            <person name="Li F."/>
        </authorList>
    </citation>
    <scope>NUCLEOTIDE SEQUENCE</scope>
    <source>
        <strain evidence="2">BGMRC 0090</strain>
    </source>
</reference>
<dbReference type="Proteomes" id="UP001142610">
    <property type="component" value="Unassembled WGS sequence"/>
</dbReference>
<keyword evidence="1" id="KW-0812">Transmembrane</keyword>
<keyword evidence="3" id="KW-1185">Reference proteome</keyword>
<sequence length="78" mass="8664">MSFAAETSLTRPFKEHPDTVGETYVEHAEVAGRMGVVMIAAGCACLLHAVFPFLFTRTGSKMIRWMSLHARKRRPGKA</sequence>
<dbReference type="RefSeq" id="WP_256619240.1">
    <property type="nucleotide sequence ID" value="NZ_JANIBC010000004.1"/>
</dbReference>
<name>A0A9X2L9F3_9PROT</name>
<keyword evidence="1" id="KW-0472">Membrane</keyword>
<gene>
    <name evidence="2" type="ORF">NOG11_08175</name>
</gene>
<dbReference type="EMBL" id="JANIBC010000004">
    <property type="protein sequence ID" value="MCQ8185368.1"/>
    <property type="molecule type" value="Genomic_DNA"/>
</dbReference>
<organism evidence="2 3">
    <name type="scientific">Parvularcula maris</name>
    <dbReference type="NCBI Taxonomy" id="2965077"/>
    <lineage>
        <taxon>Bacteria</taxon>
        <taxon>Pseudomonadati</taxon>
        <taxon>Pseudomonadota</taxon>
        <taxon>Alphaproteobacteria</taxon>
        <taxon>Parvularculales</taxon>
        <taxon>Parvularculaceae</taxon>
        <taxon>Parvularcula</taxon>
    </lineage>
</organism>
<protein>
    <submittedName>
        <fullName evidence="2">DUF6356 family protein</fullName>
    </submittedName>
</protein>
<evidence type="ECO:0000313" key="3">
    <source>
        <dbReference type="Proteomes" id="UP001142610"/>
    </source>
</evidence>
<comment type="caution">
    <text evidence="2">The sequence shown here is derived from an EMBL/GenBank/DDBJ whole genome shotgun (WGS) entry which is preliminary data.</text>
</comment>
<evidence type="ECO:0000313" key="2">
    <source>
        <dbReference type="EMBL" id="MCQ8185368.1"/>
    </source>
</evidence>
<dbReference type="Pfam" id="PF19883">
    <property type="entry name" value="DUF6356"/>
    <property type="match status" value="1"/>
</dbReference>
<feature type="transmembrane region" description="Helical" evidence="1">
    <location>
        <begin position="34"/>
        <end position="55"/>
    </location>
</feature>
<keyword evidence="1" id="KW-1133">Transmembrane helix</keyword>
<accession>A0A9X2L9F3</accession>